<feature type="transmembrane region" description="Helical" evidence="1">
    <location>
        <begin position="199"/>
        <end position="221"/>
    </location>
</feature>
<accession>A0ABV8I807</accession>
<dbReference type="Proteomes" id="UP001595850">
    <property type="component" value="Unassembled WGS sequence"/>
</dbReference>
<reference evidence="3" key="1">
    <citation type="journal article" date="2019" name="Int. J. Syst. Evol. Microbiol.">
        <title>The Global Catalogue of Microorganisms (GCM) 10K type strain sequencing project: providing services to taxonomists for standard genome sequencing and annotation.</title>
        <authorList>
            <consortium name="The Broad Institute Genomics Platform"/>
            <consortium name="The Broad Institute Genome Sequencing Center for Infectious Disease"/>
            <person name="Wu L."/>
            <person name="Ma J."/>
        </authorList>
    </citation>
    <scope>NUCLEOTIDE SEQUENCE [LARGE SCALE GENOMIC DNA]</scope>
    <source>
        <strain evidence="3">TBRC 4489</strain>
    </source>
</reference>
<dbReference type="RefSeq" id="WP_377287384.1">
    <property type="nucleotide sequence ID" value="NZ_JBHSBM010000016.1"/>
</dbReference>
<comment type="caution">
    <text evidence="2">The sequence shown here is derived from an EMBL/GenBank/DDBJ whole genome shotgun (WGS) entry which is preliminary data.</text>
</comment>
<evidence type="ECO:0000313" key="2">
    <source>
        <dbReference type="EMBL" id="MFC4059064.1"/>
    </source>
</evidence>
<keyword evidence="1" id="KW-0472">Membrane</keyword>
<feature type="transmembrane region" description="Helical" evidence="1">
    <location>
        <begin position="174"/>
        <end position="192"/>
    </location>
</feature>
<keyword evidence="1" id="KW-1133">Transmembrane helix</keyword>
<name>A0ABV8I807_9ACTN</name>
<sequence>MRKTAGDTVRYVVAAARAELTKIVTLRAVWLVTGAVAALQVFVLAQNVAAETEAVSRITADGMIERFPGVVRPAREALVEHLAASSFQMCVFLPCVAALIAGQEFRAGQLGTSLLAVPRRGLLVGAKALAAGVFLLSVSVVIAAISTAFVYAAVEEWDPGLPVSTEAWTAQAKVLAYAVLSGLTIFAVTLIARSALTGVLVTVALTALTMSQVLAVSAPALDALVPLSAGRNLVLAPGEGLRLSAGPGHALAVLAAWPLLATAAAALVLGRRDAR</sequence>
<feature type="transmembrane region" description="Helical" evidence="1">
    <location>
        <begin position="128"/>
        <end position="154"/>
    </location>
</feature>
<protein>
    <submittedName>
        <fullName evidence="2">ABC transporter permease</fullName>
    </submittedName>
</protein>
<organism evidence="2 3">
    <name type="scientific">Planomonospora corallina</name>
    <dbReference type="NCBI Taxonomy" id="1806052"/>
    <lineage>
        <taxon>Bacteria</taxon>
        <taxon>Bacillati</taxon>
        <taxon>Actinomycetota</taxon>
        <taxon>Actinomycetes</taxon>
        <taxon>Streptosporangiales</taxon>
        <taxon>Streptosporangiaceae</taxon>
        <taxon>Planomonospora</taxon>
    </lineage>
</organism>
<proteinExistence type="predicted"/>
<dbReference type="EMBL" id="JBHSBM010000016">
    <property type="protein sequence ID" value="MFC4059064.1"/>
    <property type="molecule type" value="Genomic_DNA"/>
</dbReference>
<keyword evidence="1" id="KW-0812">Transmembrane</keyword>
<evidence type="ECO:0000313" key="3">
    <source>
        <dbReference type="Proteomes" id="UP001595850"/>
    </source>
</evidence>
<evidence type="ECO:0000256" key="1">
    <source>
        <dbReference type="SAM" id="Phobius"/>
    </source>
</evidence>
<gene>
    <name evidence="2" type="ORF">ACFOWE_12200</name>
</gene>
<keyword evidence="3" id="KW-1185">Reference proteome</keyword>
<feature type="transmembrane region" description="Helical" evidence="1">
    <location>
        <begin position="250"/>
        <end position="269"/>
    </location>
</feature>